<evidence type="ECO:0000256" key="3">
    <source>
        <dbReference type="ARBA" id="ARBA00022692"/>
    </source>
</evidence>
<accession>A0AAN8JN53</accession>
<dbReference type="GO" id="GO:0004930">
    <property type="term" value="F:G protein-coupled receptor activity"/>
    <property type="evidence" value="ECO:0007669"/>
    <property type="project" value="UniProtKB-KW"/>
</dbReference>
<evidence type="ECO:0000256" key="6">
    <source>
        <dbReference type="ARBA" id="ARBA00023136"/>
    </source>
</evidence>
<dbReference type="PRINTS" id="PR00237">
    <property type="entry name" value="GPCRRHODOPSN"/>
</dbReference>
<proteinExistence type="inferred from homology"/>
<evidence type="ECO:0000313" key="12">
    <source>
        <dbReference type="EMBL" id="KAK6177128.1"/>
    </source>
</evidence>
<feature type="transmembrane region" description="Helical" evidence="10">
    <location>
        <begin position="81"/>
        <end position="104"/>
    </location>
</feature>
<evidence type="ECO:0000256" key="10">
    <source>
        <dbReference type="SAM" id="Phobius"/>
    </source>
</evidence>
<gene>
    <name evidence="12" type="ORF">SNE40_015294</name>
</gene>
<feature type="domain" description="G-protein coupled receptors family 1 profile" evidence="11">
    <location>
        <begin position="1"/>
        <end position="223"/>
    </location>
</feature>
<evidence type="ECO:0000313" key="13">
    <source>
        <dbReference type="Proteomes" id="UP001347796"/>
    </source>
</evidence>
<evidence type="ECO:0000256" key="8">
    <source>
        <dbReference type="ARBA" id="ARBA00023224"/>
    </source>
</evidence>
<name>A0AAN8JN53_PATCE</name>
<keyword evidence="2" id="KW-1003">Cell membrane</keyword>
<comment type="subcellular location">
    <subcellularLocation>
        <location evidence="1">Cell membrane</location>
        <topology evidence="1">Multi-pass membrane protein</topology>
    </subcellularLocation>
</comment>
<protein>
    <recommendedName>
        <fullName evidence="11">G-protein coupled receptors family 1 profile domain-containing protein</fullName>
    </recommendedName>
</protein>
<dbReference type="Gene3D" id="1.20.1070.10">
    <property type="entry name" value="Rhodopsin 7-helix transmembrane proteins"/>
    <property type="match status" value="1"/>
</dbReference>
<keyword evidence="7 9" id="KW-0675">Receptor</keyword>
<dbReference type="PROSITE" id="PS50262">
    <property type="entry name" value="G_PROTEIN_RECEP_F1_2"/>
    <property type="match status" value="1"/>
</dbReference>
<dbReference type="GO" id="GO:0005886">
    <property type="term" value="C:plasma membrane"/>
    <property type="evidence" value="ECO:0007669"/>
    <property type="project" value="UniProtKB-SubCell"/>
</dbReference>
<evidence type="ECO:0000256" key="9">
    <source>
        <dbReference type="RuleBase" id="RU000688"/>
    </source>
</evidence>
<dbReference type="Pfam" id="PF00001">
    <property type="entry name" value="7tm_1"/>
    <property type="match status" value="1"/>
</dbReference>
<dbReference type="AlphaFoldDB" id="A0AAN8JN53"/>
<dbReference type="InterPro" id="IPR000276">
    <property type="entry name" value="GPCR_Rhodpsn"/>
</dbReference>
<keyword evidence="5 9" id="KW-0297">G-protein coupled receptor</keyword>
<dbReference type="CDD" id="cd00637">
    <property type="entry name" value="7tm_classA_rhodopsin-like"/>
    <property type="match status" value="1"/>
</dbReference>
<sequence>MVTFVASVMSLGAISINRYYKVCTGQRYKKIYTKRNVFLIILGVWLLSSALATPPLMGWGVYSYLPNQAFCFSEWPASVSYTFFMVGVCFGGPCSVMTVSYCFIFRKYRRSSRTILNSSAMPSITTPSVTSNVATNSVNVDHATTKDAFAVKHRSFQIEKRRLEELRLTTTLLVMILVFVLSWLPFCVAMFMSVFAKEYLPRWFDMFTLLLGYANSCYNPFIYGIMNSRVKQGYKTQFSSLLVCCGFKKQRANLHESRSTTNSLPVS</sequence>
<comment type="similarity">
    <text evidence="9">Belongs to the G-protein coupled receptor 1 family.</text>
</comment>
<keyword evidence="3 9" id="KW-0812">Transmembrane</keyword>
<evidence type="ECO:0000256" key="4">
    <source>
        <dbReference type="ARBA" id="ARBA00022989"/>
    </source>
</evidence>
<reference evidence="12 13" key="1">
    <citation type="submission" date="2024-01" db="EMBL/GenBank/DDBJ databases">
        <title>The genome of the rayed Mediterranean limpet Patella caerulea (Linnaeus, 1758).</title>
        <authorList>
            <person name="Anh-Thu Weber A."/>
            <person name="Halstead-Nussloch G."/>
        </authorList>
    </citation>
    <scope>NUCLEOTIDE SEQUENCE [LARGE SCALE GENOMIC DNA]</scope>
    <source>
        <strain evidence="12">AATW-2023a</strain>
        <tissue evidence="12">Whole specimen</tissue>
    </source>
</reference>
<dbReference type="SUPFAM" id="SSF81321">
    <property type="entry name" value="Family A G protein-coupled receptor-like"/>
    <property type="match status" value="1"/>
</dbReference>
<dbReference type="InterPro" id="IPR017452">
    <property type="entry name" value="GPCR_Rhodpsn_7TM"/>
</dbReference>
<evidence type="ECO:0000256" key="1">
    <source>
        <dbReference type="ARBA" id="ARBA00004651"/>
    </source>
</evidence>
<keyword evidence="4 10" id="KW-1133">Transmembrane helix</keyword>
<dbReference type="PANTHER" id="PTHR22752">
    <property type="entry name" value="G PROTEIN-COUPLED RECEPTOR"/>
    <property type="match status" value="1"/>
</dbReference>
<keyword evidence="13" id="KW-1185">Reference proteome</keyword>
<feature type="transmembrane region" description="Helical" evidence="10">
    <location>
        <begin position="37"/>
        <end position="61"/>
    </location>
</feature>
<comment type="caution">
    <text evidence="12">The sequence shown here is derived from an EMBL/GenBank/DDBJ whole genome shotgun (WGS) entry which is preliminary data.</text>
</comment>
<keyword evidence="8 9" id="KW-0807">Transducer</keyword>
<organism evidence="12 13">
    <name type="scientific">Patella caerulea</name>
    <name type="common">Rayed Mediterranean limpet</name>
    <dbReference type="NCBI Taxonomy" id="87958"/>
    <lineage>
        <taxon>Eukaryota</taxon>
        <taxon>Metazoa</taxon>
        <taxon>Spiralia</taxon>
        <taxon>Lophotrochozoa</taxon>
        <taxon>Mollusca</taxon>
        <taxon>Gastropoda</taxon>
        <taxon>Patellogastropoda</taxon>
        <taxon>Patelloidea</taxon>
        <taxon>Patellidae</taxon>
        <taxon>Patella</taxon>
    </lineage>
</organism>
<feature type="transmembrane region" description="Helical" evidence="10">
    <location>
        <begin position="207"/>
        <end position="226"/>
    </location>
</feature>
<dbReference type="Proteomes" id="UP001347796">
    <property type="component" value="Unassembled WGS sequence"/>
</dbReference>
<evidence type="ECO:0000256" key="5">
    <source>
        <dbReference type="ARBA" id="ARBA00023040"/>
    </source>
</evidence>
<evidence type="ECO:0000256" key="2">
    <source>
        <dbReference type="ARBA" id="ARBA00022475"/>
    </source>
</evidence>
<keyword evidence="6 10" id="KW-0472">Membrane</keyword>
<evidence type="ECO:0000256" key="7">
    <source>
        <dbReference type="ARBA" id="ARBA00023170"/>
    </source>
</evidence>
<dbReference type="PANTHER" id="PTHR22752:SF14">
    <property type="entry name" value="G-PROTEIN COUPLED RECEPTORS FAMILY 1 PROFILE DOMAIN-CONTAINING PROTEIN"/>
    <property type="match status" value="1"/>
</dbReference>
<evidence type="ECO:0000259" key="11">
    <source>
        <dbReference type="PROSITE" id="PS50262"/>
    </source>
</evidence>
<dbReference type="EMBL" id="JAZGQO010000010">
    <property type="protein sequence ID" value="KAK6177128.1"/>
    <property type="molecule type" value="Genomic_DNA"/>
</dbReference>
<dbReference type="PROSITE" id="PS00237">
    <property type="entry name" value="G_PROTEIN_RECEP_F1_1"/>
    <property type="match status" value="1"/>
</dbReference>
<feature type="transmembrane region" description="Helical" evidence="10">
    <location>
        <begin position="170"/>
        <end position="195"/>
    </location>
</feature>